<dbReference type="GeneID" id="17277069"/>
<dbReference type="KEGG" id="ehx:EMIHUDRAFT_315631"/>
<dbReference type="Gene3D" id="3.40.630.30">
    <property type="match status" value="1"/>
</dbReference>
<dbReference type="RefSeq" id="XP_005784224.1">
    <property type="nucleotide sequence ID" value="XM_005784167.1"/>
</dbReference>
<dbReference type="Proteomes" id="UP000013827">
    <property type="component" value="Unassembled WGS sequence"/>
</dbReference>
<proteinExistence type="predicted"/>
<reference evidence="3" key="1">
    <citation type="journal article" date="2013" name="Nature">
        <title>Pan genome of the phytoplankton Emiliania underpins its global distribution.</title>
        <authorList>
            <person name="Read B.A."/>
            <person name="Kegel J."/>
            <person name="Klute M.J."/>
            <person name="Kuo A."/>
            <person name="Lefebvre S.C."/>
            <person name="Maumus F."/>
            <person name="Mayer C."/>
            <person name="Miller J."/>
            <person name="Monier A."/>
            <person name="Salamov A."/>
            <person name="Young J."/>
            <person name="Aguilar M."/>
            <person name="Claverie J.M."/>
            <person name="Frickenhaus S."/>
            <person name="Gonzalez K."/>
            <person name="Herman E.K."/>
            <person name="Lin Y.C."/>
            <person name="Napier J."/>
            <person name="Ogata H."/>
            <person name="Sarno A.F."/>
            <person name="Shmutz J."/>
            <person name="Schroeder D."/>
            <person name="de Vargas C."/>
            <person name="Verret F."/>
            <person name="von Dassow P."/>
            <person name="Valentin K."/>
            <person name="Van de Peer Y."/>
            <person name="Wheeler G."/>
            <person name="Dacks J.B."/>
            <person name="Delwiche C.F."/>
            <person name="Dyhrman S.T."/>
            <person name="Glockner G."/>
            <person name="John U."/>
            <person name="Richards T."/>
            <person name="Worden A.Z."/>
            <person name="Zhang X."/>
            <person name="Grigoriev I.V."/>
            <person name="Allen A.E."/>
            <person name="Bidle K."/>
            <person name="Borodovsky M."/>
            <person name="Bowler C."/>
            <person name="Brownlee C."/>
            <person name="Cock J.M."/>
            <person name="Elias M."/>
            <person name="Gladyshev V.N."/>
            <person name="Groth M."/>
            <person name="Guda C."/>
            <person name="Hadaegh A."/>
            <person name="Iglesias-Rodriguez M.D."/>
            <person name="Jenkins J."/>
            <person name="Jones B.M."/>
            <person name="Lawson T."/>
            <person name="Leese F."/>
            <person name="Lindquist E."/>
            <person name="Lobanov A."/>
            <person name="Lomsadze A."/>
            <person name="Malik S.B."/>
            <person name="Marsh M.E."/>
            <person name="Mackinder L."/>
            <person name="Mock T."/>
            <person name="Mueller-Roeber B."/>
            <person name="Pagarete A."/>
            <person name="Parker M."/>
            <person name="Probert I."/>
            <person name="Quesneville H."/>
            <person name="Raines C."/>
            <person name="Rensing S.A."/>
            <person name="Riano-Pachon D.M."/>
            <person name="Richier S."/>
            <person name="Rokitta S."/>
            <person name="Shiraiwa Y."/>
            <person name="Soanes D.M."/>
            <person name="van der Giezen M."/>
            <person name="Wahlund T.M."/>
            <person name="Williams B."/>
            <person name="Wilson W."/>
            <person name="Wolfe G."/>
            <person name="Wurch L.L."/>
        </authorList>
    </citation>
    <scope>NUCLEOTIDE SEQUENCE</scope>
</reference>
<dbReference type="PROSITE" id="PS51186">
    <property type="entry name" value="GNAT"/>
    <property type="match status" value="1"/>
</dbReference>
<dbReference type="GeneID" id="17268936"/>
<organism evidence="2 3">
    <name type="scientific">Emiliania huxleyi (strain CCMP1516)</name>
    <dbReference type="NCBI Taxonomy" id="280463"/>
    <lineage>
        <taxon>Eukaryota</taxon>
        <taxon>Haptista</taxon>
        <taxon>Haptophyta</taxon>
        <taxon>Prymnesiophyceae</taxon>
        <taxon>Isochrysidales</taxon>
        <taxon>Noelaerhabdaceae</taxon>
        <taxon>Emiliania</taxon>
    </lineage>
</organism>
<dbReference type="GO" id="GO:0016747">
    <property type="term" value="F:acyltransferase activity, transferring groups other than amino-acyl groups"/>
    <property type="evidence" value="ECO:0007669"/>
    <property type="project" value="InterPro"/>
</dbReference>
<dbReference type="OMA" id="WCDARES"/>
<sequence>MSAAADTTATADSVTAISVRVIPPQMVWPLRHEVMWPSKPLEYVVIPGDEDAATSRHFGLFLLDKDEPVSVVSLFWERREGQGVDESVAQFRKFCTRVSHQRKGYGTLLLERLVADARAGGAKSLWCNARVEQAGYYRKLGLSDVPGRAFEKDGQRYVIMEMPLRRPTAREK</sequence>
<dbReference type="CDD" id="cd04301">
    <property type="entry name" value="NAT_SF"/>
    <property type="match status" value="1"/>
</dbReference>
<dbReference type="PaxDb" id="2903-EOD23390"/>
<dbReference type="InterPro" id="IPR016181">
    <property type="entry name" value="Acyl_CoA_acyltransferase"/>
</dbReference>
<dbReference type="EnsemblProtists" id="EOD23390">
    <property type="protein sequence ID" value="EOD23390"/>
    <property type="gene ID" value="EMIHUDRAFT_315631"/>
</dbReference>
<keyword evidence="3" id="KW-1185">Reference proteome</keyword>
<dbReference type="AlphaFoldDB" id="A0A0D3JIQ5"/>
<dbReference type="SUPFAM" id="SSF55729">
    <property type="entry name" value="Acyl-CoA N-acyltransferases (Nat)"/>
    <property type="match status" value="1"/>
</dbReference>
<feature type="domain" description="N-acetyltransferase" evidence="1">
    <location>
        <begin position="17"/>
        <end position="165"/>
    </location>
</feature>
<dbReference type="EnsemblProtists" id="EOD31795">
    <property type="protein sequence ID" value="EOD31795"/>
    <property type="gene ID" value="EMIHUDRAFT_314308"/>
</dbReference>
<dbReference type="KEGG" id="ehx:EMIHUDRAFT_314308"/>
<protein>
    <recommendedName>
        <fullName evidence="1">N-acetyltransferase domain-containing protein</fullName>
    </recommendedName>
</protein>
<evidence type="ECO:0000259" key="1">
    <source>
        <dbReference type="PROSITE" id="PS51186"/>
    </source>
</evidence>
<dbReference type="eggNOG" id="ENOG502S9N7">
    <property type="taxonomic scope" value="Eukaryota"/>
</dbReference>
<dbReference type="Pfam" id="PF00583">
    <property type="entry name" value="Acetyltransf_1"/>
    <property type="match status" value="1"/>
</dbReference>
<evidence type="ECO:0000313" key="2">
    <source>
        <dbReference type="EnsemblProtists" id="EOD23390"/>
    </source>
</evidence>
<dbReference type="RefSeq" id="XP_005775819.1">
    <property type="nucleotide sequence ID" value="XM_005775762.1"/>
</dbReference>
<name>A0A0D3JIQ5_EMIH1</name>
<accession>A0A0D3JIQ5</accession>
<dbReference type="HOGENOM" id="CLU_056607_4_0_1"/>
<evidence type="ECO:0000313" key="3">
    <source>
        <dbReference type="Proteomes" id="UP000013827"/>
    </source>
</evidence>
<reference evidence="2" key="2">
    <citation type="submission" date="2024-10" db="UniProtKB">
        <authorList>
            <consortium name="EnsemblProtists"/>
        </authorList>
    </citation>
    <scope>IDENTIFICATION</scope>
</reference>
<dbReference type="InterPro" id="IPR000182">
    <property type="entry name" value="GNAT_dom"/>
</dbReference>